<dbReference type="PROSITE" id="PS00018">
    <property type="entry name" value="EF_HAND_1"/>
    <property type="match status" value="1"/>
</dbReference>
<feature type="compositionally biased region" description="Low complexity" evidence="6">
    <location>
        <begin position="43"/>
        <end position="57"/>
    </location>
</feature>
<dbReference type="InterPro" id="IPR051242">
    <property type="entry name" value="WD-EF-hand_domain"/>
</dbReference>
<feature type="repeat" description="WD" evidence="5">
    <location>
        <begin position="455"/>
        <end position="480"/>
    </location>
</feature>
<feature type="repeat" description="WD" evidence="5">
    <location>
        <begin position="710"/>
        <end position="751"/>
    </location>
</feature>
<protein>
    <recommendedName>
        <fullName evidence="1">WD repeat-containing protein on Y chromosome</fullName>
    </recommendedName>
</protein>
<organism evidence="8 9">
    <name type="scientific">Clavelina lepadiformis</name>
    <name type="common">Light-bulb sea squirt</name>
    <name type="synonym">Ascidia lepadiformis</name>
    <dbReference type="NCBI Taxonomy" id="159417"/>
    <lineage>
        <taxon>Eukaryota</taxon>
        <taxon>Metazoa</taxon>
        <taxon>Chordata</taxon>
        <taxon>Tunicata</taxon>
        <taxon>Ascidiacea</taxon>
        <taxon>Aplousobranchia</taxon>
        <taxon>Clavelinidae</taxon>
        <taxon>Clavelina</taxon>
    </lineage>
</organism>
<dbReference type="SUPFAM" id="SSF50978">
    <property type="entry name" value="WD40 repeat-like"/>
    <property type="match status" value="2"/>
</dbReference>
<dbReference type="InterPro" id="IPR020472">
    <property type="entry name" value="WD40_PAC1"/>
</dbReference>
<dbReference type="Pfam" id="PF13499">
    <property type="entry name" value="EF-hand_7"/>
    <property type="match status" value="1"/>
</dbReference>
<dbReference type="CDD" id="cd00051">
    <property type="entry name" value="EFh"/>
    <property type="match status" value="1"/>
</dbReference>
<feature type="compositionally biased region" description="Basic and acidic residues" evidence="6">
    <location>
        <begin position="62"/>
        <end position="72"/>
    </location>
</feature>
<feature type="domain" description="EF-hand" evidence="7">
    <location>
        <begin position="150"/>
        <end position="185"/>
    </location>
</feature>
<dbReference type="InterPro" id="IPR036322">
    <property type="entry name" value="WD40_repeat_dom_sf"/>
</dbReference>
<evidence type="ECO:0000313" key="8">
    <source>
        <dbReference type="EMBL" id="CAK8679968.1"/>
    </source>
</evidence>
<feature type="repeat" description="WD" evidence="5">
    <location>
        <begin position="582"/>
        <end position="623"/>
    </location>
</feature>
<comment type="caution">
    <text evidence="8">The sequence shown here is derived from an EMBL/GenBank/DDBJ whole genome shotgun (WGS) entry which is preliminary data.</text>
</comment>
<feature type="region of interest" description="Disordered" evidence="6">
    <location>
        <begin position="1101"/>
        <end position="1137"/>
    </location>
</feature>
<keyword evidence="9" id="KW-1185">Reference proteome</keyword>
<dbReference type="InterPro" id="IPR019775">
    <property type="entry name" value="WD40_repeat_CS"/>
</dbReference>
<evidence type="ECO:0000256" key="4">
    <source>
        <dbReference type="ARBA" id="ARBA00022837"/>
    </source>
</evidence>
<feature type="region of interest" description="Disordered" evidence="6">
    <location>
        <begin position="1"/>
        <end position="105"/>
    </location>
</feature>
<feature type="region of interest" description="Disordered" evidence="6">
    <location>
        <begin position="840"/>
        <end position="859"/>
    </location>
</feature>
<gene>
    <name evidence="8" type="ORF">CVLEPA_LOCUS10205</name>
</gene>
<keyword evidence="2 5" id="KW-0853">WD repeat</keyword>
<dbReference type="InterPro" id="IPR018247">
    <property type="entry name" value="EF_Hand_1_Ca_BS"/>
</dbReference>
<evidence type="ECO:0000256" key="2">
    <source>
        <dbReference type="ARBA" id="ARBA00022574"/>
    </source>
</evidence>
<evidence type="ECO:0000256" key="5">
    <source>
        <dbReference type="PROSITE-ProRule" id="PRU00221"/>
    </source>
</evidence>
<dbReference type="PROSITE" id="PS50222">
    <property type="entry name" value="EF_HAND_2"/>
    <property type="match status" value="1"/>
</dbReference>
<dbReference type="PANTHER" id="PTHR44324">
    <property type="entry name" value="WD40 REPEAT DOMAIN 95"/>
    <property type="match status" value="1"/>
</dbReference>
<dbReference type="InterPro" id="IPR001680">
    <property type="entry name" value="WD40_rpt"/>
</dbReference>
<feature type="repeat" description="WD" evidence="5">
    <location>
        <begin position="625"/>
        <end position="666"/>
    </location>
</feature>
<dbReference type="Gene3D" id="2.130.10.10">
    <property type="entry name" value="YVTN repeat-like/Quinoprotein amine dehydrogenase"/>
    <property type="match status" value="5"/>
</dbReference>
<dbReference type="SMART" id="SM00320">
    <property type="entry name" value="WD40"/>
    <property type="match status" value="10"/>
</dbReference>
<feature type="repeat" description="WD" evidence="5">
    <location>
        <begin position="491"/>
        <end position="532"/>
    </location>
</feature>
<reference evidence="8 9" key="1">
    <citation type="submission" date="2024-02" db="EMBL/GenBank/DDBJ databases">
        <authorList>
            <person name="Daric V."/>
            <person name="Darras S."/>
        </authorList>
    </citation>
    <scope>NUCLEOTIDE SEQUENCE [LARGE SCALE GENOMIC DNA]</scope>
</reference>
<keyword evidence="4" id="KW-0106">Calcium</keyword>
<dbReference type="SUPFAM" id="SSF47473">
    <property type="entry name" value="EF-hand"/>
    <property type="match status" value="1"/>
</dbReference>
<dbReference type="PROSITE" id="PS00678">
    <property type="entry name" value="WD_REPEATS_1"/>
    <property type="match status" value="3"/>
</dbReference>
<dbReference type="InterPro" id="IPR002048">
    <property type="entry name" value="EF_hand_dom"/>
</dbReference>
<feature type="compositionally biased region" description="Polar residues" evidence="6">
    <location>
        <begin position="840"/>
        <end position="853"/>
    </location>
</feature>
<dbReference type="PROSITE" id="PS50082">
    <property type="entry name" value="WD_REPEATS_2"/>
    <property type="match status" value="6"/>
</dbReference>
<dbReference type="EMBL" id="CAWYQH010000068">
    <property type="protein sequence ID" value="CAK8679968.1"/>
    <property type="molecule type" value="Genomic_DNA"/>
</dbReference>
<sequence>MPASMGETQDEIGTKGVKIHPDALSITTKSNLSRTTGADVAATSSQVELSQSTSSTTFQGQKRQEGASERKSSIQMEDAQQKHSNTKTTENKSSGKDLSDPIEPKRIEDQMNSAHLRQLEEIFKEGSGEQKGLDVEQFRIAMKKTVGNNIDDEELKMIFMKVDTNCDGTVDWDEYLSYMLLEYQERKNMFTLDQDCPFPNRIKYQPSNHLESICSIKLLQVYSTRHNVYSINDYDDAASRYVTLSREGMLNIWNLEWELQKSAVLNGTKTGASGKPLFVTDMVCMANCNTIAVASTDCEISFYSITSNTIKKKFQIIDLKHCALTMDYSFDHKEPKYAILLWGDTSGRITILRFYNNPNLSLFSAPMCPTNKIALLRIIRGGIAEVTASKFKIHRDWVQQVRYYVSRKGQECFISGCIKDDPALFFADITEKKGGTPKQKLTVNRKSHFYIRKGVLCLSYDTEWNLIVTGSRDCNVRVWNPYVVTKSSAVLIGHNTAVQEVLIRAFDHQIISISKDKNVRVWDLRDYSCKQSIPGRIIGLGRFYITAAYFNERLKELVVATNKIGVLQPGNLVTTSKKQKQSQNNLKPVVRVLYNPVFNQIVTGGEDSLICIWDIKTGMKQMQFCAGDDLEITCMTFDPTNRRLLTGGRNGNAILWNFNNGAKLRRLDKMDDQEITDVVFTKQRIVTAGWNRHVRVYIDSYGDDSYQLLRHKHNDDILSLDFHRQDSFLATSAYDGDVYIWSIKSGEVLMIFNMFVSLLPIHFSKHLERNRHRMANIKTENSETGHQERPSATTFKDQMYYQEDWLPRNMPWLSPKRVPYQSALDIDELISEAFQETWSRTPSRASKTSTQSGRSDDNHVVDSTDRAVYKILFLQTRRCDEAVGNLLTSSARGWISTWSVHPTGGMRGYFHACKQRYNDDFVTTMTTDCENKLLITGDSRGYIRTWAISDYCNSDDFNQRSVSSSMTEINSANSREQVVHYLPNSIAPEMTMSVRGHVQSVTSLAYVDDHGLIASGGIDGTIRLWTDEGRYIGTFGQQNPWNIDFPVKVKDLPISIPSDVRQVASTTTLRTAKGSIYVKWKQMRDSVNFAALSGRMGEYESEKKLNKANPIDEGEQRKTRQSPVQERPNGLKHQSRQVEETYARIQNEGLKSSILGKSNYKPKSRRKKASIDPSIKWCNRQAMIYNSLPYAQIPAPVQMPVPEHLRNKAAMKQALNWTHKKLLAANAFNQDSFDADEKSQKRLPPIKATGHSPNLFGRKVIRHTVQNRRRKVPSLVGPLPSIAS</sequence>
<accession>A0ABP0FPP6</accession>
<dbReference type="InterPro" id="IPR015943">
    <property type="entry name" value="WD40/YVTN_repeat-like_dom_sf"/>
</dbReference>
<evidence type="ECO:0000256" key="3">
    <source>
        <dbReference type="ARBA" id="ARBA00022737"/>
    </source>
</evidence>
<name>A0ABP0FPP6_CLALP</name>
<feature type="compositionally biased region" description="Polar residues" evidence="6">
    <location>
        <begin position="25"/>
        <end position="36"/>
    </location>
</feature>
<dbReference type="PRINTS" id="PR00320">
    <property type="entry name" value="GPROTEINBRPT"/>
</dbReference>
<feature type="compositionally biased region" description="Basic and acidic residues" evidence="6">
    <location>
        <begin position="89"/>
        <end position="105"/>
    </location>
</feature>
<evidence type="ECO:0000313" key="9">
    <source>
        <dbReference type="Proteomes" id="UP001642483"/>
    </source>
</evidence>
<feature type="repeat" description="WD" evidence="5">
    <location>
        <begin position="994"/>
        <end position="1025"/>
    </location>
</feature>
<dbReference type="PROSITE" id="PS50294">
    <property type="entry name" value="WD_REPEATS_REGION"/>
    <property type="match status" value="3"/>
</dbReference>
<evidence type="ECO:0000256" key="1">
    <source>
        <dbReference type="ARBA" id="ARBA00014901"/>
    </source>
</evidence>
<dbReference type="PANTHER" id="PTHR44324:SF6">
    <property type="entry name" value="EF-HAND CALCIUM BINDING DOMAIN 8"/>
    <property type="match status" value="1"/>
</dbReference>
<evidence type="ECO:0000259" key="7">
    <source>
        <dbReference type="PROSITE" id="PS50222"/>
    </source>
</evidence>
<dbReference type="Pfam" id="PF00400">
    <property type="entry name" value="WD40"/>
    <property type="match status" value="4"/>
</dbReference>
<dbReference type="Gene3D" id="1.10.238.10">
    <property type="entry name" value="EF-hand"/>
    <property type="match status" value="1"/>
</dbReference>
<keyword evidence="3" id="KW-0677">Repeat</keyword>
<evidence type="ECO:0000256" key="6">
    <source>
        <dbReference type="SAM" id="MobiDB-lite"/>
    </source>
</evidence>
<dbReference type="InterPro" id="IPR011992">
    <property type="entry name" value="EF-hand-dom_pair"/>
</dbReference>
<proteinExistence type="predicted"/>
<dbReference type="Proteomes" id="UP001642483">
    <property type="component" value="Unassembled WGS sequence"/>
</dbReference>